<reference evidence="1 2" key="1">
    <citation type="submission" date="2019-09" db="EMBL/GenBank/DDBJ databases">
        <title>A chromosome-level genome assembly of the Chinese tupelo Nyssa sinensis.</title>
        <authorList>
            <person name="Yang X."/>
            <person name="Kang M."/>
            <person name="Yang Y."/>
            <person name="Xiong H."/>
            <person name="Wang M."/>
            <person name="Zhang Z."/>
            <person name="Wang Z."/>
            <person name="Wu H."/>
            <person name="Ma T."/>
            <person name="Liu J."/>
            <person name="Xi Z."/>
        </authorList>
    </citation>
    <scope>NUCLEOTIDE SEQUENCE [LARGE SCALE GENOMIC DNA]</scope>
    <source>
        <strain evidence="1">J267</strain>
        <tissue evidence="1">Leaf</tissue>
    </source>
</reference>
<keyword evidence="2" id="KW-1185">Reference proteome</keyword>
<evidence type="ECO:0000313" key="1">
    <source>
        <dbReference type="EMBL" id="KAA8543904.1"/>
    </source>
</evidence>
<proteinExistence type="predicted"/>
<accession>A0A5J5BMJ1</accession>
<organism evidence="1 2">
    <name type="scientific">Nyssa sinensis</name>
    <dbReference type="NCBI Taxonomy" id="561372"/>
    <lineage>
        <taxon>Eukaryota</taxon>
        <taxon>Viridiplantae</taxon>
        <taxon>Streptophyta</taxon>
        <taxon>Embryophyta</taxon>
        <taxon>Tracheophyta</taxon>
        <taxon>Spermatophyta</taxon>
        <taxon>Magnoliopsida</taxon>
        <taxon>eudicotyledons</taxon>
        <taxon>Gunneridae</taxon>
        <taxon>Pentapetalae</taxon>
        <taxon>asterids</taxon>
        <taxon>Cornales</taxon>
        <taxon>Nyssaceae</taxon>
        <taxon>Nyssa</taxon>
    </lineage>
</organism>
<evidence type="ECO:0000313" key="2">
    <source>
        <dbReference type="Proteomes" id="UP000325577"/>
    </source>
</evidence>
<sequence>MRRLVGEIFSLGLRLSLKVEVLKLMVLGDNQYTVSNQFLALNFVKHQEKYVVDETEKKNVKCDGHLPFCCRASDCNCSILINQINR</sequence>
<protein>
    <submittedName>
        <fullName evidence="1">Uncharacterized protein</fullName>
    </submittedName>
</protein>
<dbReference type="AlphaFoldDB" id="A0A5J5BMJ1"/>
<name>A0A5J5BMJ1_9ASTE</name>
<gene>
    <name evidence="1" type="ORF">F0562_021919</name>
</gene>
<dbReference type="EMBL" id="CM018034">
    <property type="protein sequence ID" value="KAA8543904.1"/>
    <property type="molecule type" value="Genomic_DNA"/>
</dbReference>
<dbReference type="Proteomes" id="UP000325577">
    <property type="component" value="Linkage Group LG11"/>
</dbReference>